<name>A0A419HWD6_9PSEU</name>
<dbReference type="EMBL" id="QZFV01000109">
    <property type="protein sequence ID" value="RJQ81298.1"/>
    <property type="molecule type" value="Genomic_DNA"/>
</dbReference>
<gene>
    <name evidence="7" type="ORF">D5S19_23205</name>
</gene>
<dbReference type="GO" id="GO:0008710">
    <property type="term" value="F:8-amino-7-oxononanoate synthase activity"/>
    <property type="evidence" value="ECO:0007669"/>
    <property type="project" value="UniProtKB-EC"/>
</dbReference>
<dbReference type="PANTHER" id="PTHR13693">
    <property type="entry name" value="CLASS II AMINOTRANSFERASE/8-AMINO-7-OXONONANOATE SYNTHASE"/>
    <property type="match status" value="1"/>
</dbReference>
<evidence type="ECO:0000256" key="4">
    <source>
        <dbReference type="ARBA" id="ARBA00023194"/>
    </source>
</evidence>
<evidence type="ECO:0000313" key="8">
    <source>
        <dbReference type="Proteomes" id="UP000285112"/>
    </source>
</evidence>
<evidence type="ECO:0000256" key="5">
    <source>
        <dbReference type="ARBA" id="ARBA00047715"/>
    </source>
</evidence>
<proteinExistence type="predicted"/>
<comment type="caution">
    <text evidence="7">The sequence shown here is derived from an EMBL/GenBank/DDBJ whole genome shotgun (WGS) entry which is preliminary data.</text>
</comment>
<dbReference type="RefSeq" id="WP_120025523.1">
    <property type="nucleotide sequence ID" value="NZ_QZFV01000109.1"/>
</dbReference>
<dbReference type="Gene3D" id="3.90.1150.10">
    <property type="entry name" value="Aspartate Aminotransferase, domain 1"/>
    <property type="match status" value="1"/>
</dbReference>
<dbReference type="GO" id="GO:0017000">
    <property type="term" value="P:antibiotic biosynthetic process"/>
    <property type="evidence" value="ECO:0007669"/>
    <property type="project" value="UniProtKB-KW"/>
</dbReference>
<dbReference type="InterPro" id="IPR050087">
    <property type="entry name" value="AON_synthase_class-II"/>
</dbReference>
<dbReference type="Gene3D" id="3.40.640.10">
    <property type="entry name" value="Type I PLP-dependent aspartate aminotransferase-like (Major domain)"/>
    <property type="match status" value="1"/>
</dbReference>
<feature type="domain" description="Aminotransferase class I/classII large" evidence="6">
    <location>
        <begin position="73"/>
        <end position="401"/>
    </location>
</feature>
<evidence type="ECO:0000256" key="1">
    <source>
        <dbReference type="ARBA" id="ARBA00001933"/>
    </source>
</evidence>
<dbReference type="InterPro" id="IPR015421">
    <property type="entry name" value="PyrdxlP-dep_Trfase_major"/>
</dbReference>
<dbReference type="InterPro" id="IPR015424">
    <property type="entry name" value="PyrdxlP-dep_Trfase"/>
</dbReference>
<keyword evidence="8" id="KW-1185">Reference proteome</keyword>
<dbReference type="GO" id="GO:0008483">
    <property type="term" value="F:transaminase activity"/>
    <property type="evidence" value="ECO:0007669"/>
    <property type="project" value="UniProtKB-KW"/>
</dbReference>
<dbReference type="AlphaFoldDB" id="A0A419HWD6"/>
<evidence type="ECO:0000256" key="2">
    <source>
        <dbReference type="ARBA" id="ARBA00013187"/>
    </source>
</evidence>
<reference evidence="7 8" key="1">
    <citation type="submission" date="2018-09" db="EMBL/GenBank/DDBJ databases">
        <title>YIM PH 21725 draft genome.</title>
        <authorList>
            <person name="Miao C."/>
        </authorList>
    </citation>
    <scope>NUCLEOTIDE SEQUENCE [LARGE SCALE GENOMIC DNA]</scope>
    <source>
        <strain evidence="8">YIM PH21725</strain>
    </source>
</reference>
<keyword evidence="7" id="KW-0032">Aminotransferase</keyword>
<evidence type="ECO:0000259" key="6">
    <source>
        <dbReference type="Pfam" id="PF00155"/>
    </source>
</evidence>
<evidence type="ECO:0000313" key="7">
    <source>
        <dbReference type="EMBL" id="RJQ81298.1"/>
    </source>
</evidence>
<accession>A0A419HWD6</accession>
<dbReference type="InterPro" id="IPR015422">
    <property type="entry name" value="PyrdxlP-dep_Trfase_small"/>
</dbReference>
<dbReference type="GO" id="GO:0030170">
    <property type="term" value="F:pyridoxal phosphate binding"/>
    <property type="evidence" value="ECO:0007669"/>
    <property type="project" value="InterPro"/>
</dbReference>
<dbReference type="Pfam" id="PF00155">
    <property type="entry name" value="Aminotran_1_2"/>
    <property type="match status" value="1"/>
</dbReference>
<keyword evidence="4" id="KW-0045">Antibiotic biosynthesis</keyword>
<dbReference type="InterPro" id="IPR004839">
    <property type="entry name" value="Aminotransferase_I/II_large"/>
</dbReference>
<dbReference type="OrthoDB" id="9807157at2"/>
<protein>
    <recommendedName>
        <fullName evidence="2">8-amino-7-oxononanoate synthase</fullName>
        <ecNumber evidence="2">2.3.1.47</ecNumber>
    </recommendedName>
</protein>
<dbReference type="Proteomes" id="UP000285112">
    <property type="component" value="Unassembled WGS sequence"/>
</dbReference>
<keyword evidence="3 7" id="KW-0808">Transferase</keyword>
<evidence type="ECO:0000256" key="3">
    <source>
        <dbReference type="ARBA" id="ARBA00022679"/>
    </source>
</evidence>
<dbReference type="EC" id="2.3.1.47" evidence="2"/>
<comment type="catalytic activity">
    <reaction evidence="5">
        <text>6-carboxyhexanoyl-[ACP] + L-alanine + H(+) = (8S)-8-amino-7-oxononanoate + holo-[ACP] + CO2</text>
        <dbReference type="Rhea" id="RHEA:42288"/>
        <dbReference type="Rhea" id="RHEA-COMP:9685"/>
        <dbReference type="Rhea" id="RHEA-COMP:9955"/>
        <dbReference type="ChEBI" id="CHEBI:15378"/>
        <dbReference type="ChEBI" id="CHEBI:16526"/>
        <dbReference type="ChEBI" id="CHEBI:57972"/>
        <dbReference type="ChEBI" id="CHEBI:64479"/>
        <dbReference type="ChEBI" id="CHEBI:78846"/>
        <dbReference type="ChEBI" id="CHEBI:149468"/>
        <dbReference type="EC" id="2.3.1.47"/>
    </reaction>
</comment>
<comment type="cofactor">
    <cofactor evidence="1">
        <name>pyridoxal 5'-phosphate</name>
        <dbReference type="ChEBI" id="CHEBI:597326"/>
    </cofactor>
</comment>
<organism evidence="7 8">
    <name type="scientific">Amycolatopsis panacis</name>
    <dbReference type="NCBI Taxonomy" id="2340917"/>
    <lineage>
        <taxon>Bacteria</taxon>
        <taxon>Bacillati</taxon>
        <taxon>Actinomycetota</taxon>
        <taxon>Actinomycetes</taxon>
        <taxon>Pseudonocardiales</taxon>
        <taxon>Pseudonocardiaceae</taxon>
        <taxon>Amycolatopsis</taxon>
    </lineage>
</organism>
<dbReference type="SUPFAM" id="SSF53383">
    <property type="entry name" value="PLP-dependent transferases"/>
    <property type="match status" value="1"/>
</dbReference>
<sequence>MALSLTGSALAKWGFSEWVESSVQSNELYDPPVLNGANDAIVDVEGRELVNFSGIGILGWQREPDVLANFTAAAAEYGLVTGGSRMTAGVSHPHRDLESLLCEITGKERALTFASGLLANFGFVNAMSARFSFAGGVGVDNSDMVFVLDRSSHWSMWKAAEKFNLGRNLLTFRHNDTDHLRKVLEKVRGRRVVVGFEVVYSDDGTVAPVGEILDLCEEFNAVSYVDDATGFMVYGNSQRRFAQEYEDLRRVTFLMMSFAKSVGLEGGALVGPADAMQAFEMLSGYSIFTAAIQPPTASAIAYVLRRMLQNPTVINDYLDRVDWLRTQLTRIGCTINATPSYVTSIVIGSDEVAAQLRVDFAERGYLVPIFRYPAMKKNHAVIRLLLNARSSREHLDGFIETLAELKRKYGF</sequence>